<feature type="region of interest" description="Disordered" evidence="1">
    <location>
        <begin position="1"/>
        <end position="104"/>
    </location>
</feature>
<gene>
    <name evidence="2" type="ORF">NDU88_003712</name>
</gene>
<organism evidence="2 3">
    <name type="scientific">Pleurodeles waltl</name>
    <name type="common">Iberian ribbed newt</name>
    <dbReference type="NCBI Taxonomy" id="8319"/>
    <lineage>
        <taxon>Eukaryota</taxon>
        <taxon>Metazoa</taxon>
        <taxon>Chordata</taxon>
        <taxon>Craniata</taxon>
        <taxon>Vertebrata</taxon>
        <taxon>Euteleostomi</taxon>
        <taxon>Amphibia</taxon>
        <taxon>Batrachia</taxon>
        <taxon>Caudata</taxon>
        <taxon>Salamandroidea</taxon>
        <taxon>Salamandridae</taxon>
        <taxon>Pleurodelinae</taxon>
        <taxon>Pleurodeles</taxon>
    </lineage>
</organism>
<sequence>MRVIGTLDEARKPRPTTEYPGGTLQSVTSLRPNDVCNPGEVSVRGEEESAPTEEEEDADNGAEGNRHREGAPRSTNYRNRKETSPDHLWKRVGPADDSGRSPAH</sequence>
<evidence type="ECO:0000313" key="2">
    <source>
        <dbReference type="EMBL" id="KAJ1186932.1"/>
    </source>
</evidence>
<reference evidence="2" key="1">
    <citation type="journal article" date="2022" name="bioRxiv">
        <title>Sequencing and chromosome-scale assembly of the giantPleurodeles waltlgenome.</title>
        <authorList>
            <person name="Brown T."/>
            <person name="Elewa A."/>
            <person name="Iarovenko S."/>
            <person name="Subramanian E."/>
            <person name="Araus A.J."/>
            <person name="Petzold A."/>
            <person name="Susuki M."/>
            <person name="Suzuki K.-i.T."/>
            <person name="Hayashi T."/>
            <person name="Toyoda A."/>
            <person name="Oliveira C."/>
            <person name="Osipova E."/>
            <person name="Leigh N.D."/>
            <person name="Simon A."/>
            <person name="Yun M.H."/>
        </authorList>
    </citation>
    <scope>NUCLEOTIDE SEQUENCE</scope>
    <source>
        <strain evidence="2">20211129_DDA</strain>
        <tissue evidence="2">Liver</tissue>
    </source>
</reference>
<proteinExistence type="predicted"/>
<accession>A0AAV7UH38</accession>
<feature type="compositionally biased region" description="Basic and acidic residues" evidence="1">
    <location>
        <begin position="79"/>
        <end position="104"/>
    </location>
</feature>
<comment type="caution">
    <text evidence="2">The sequence shown here is derived from an EMBL/GenBank/DDBJ whole genome shotgun (WGS) entry which is preliminary data.</text>
</comment>
<dbReference type="AlphaFoldDB" id="A0AAV7UH38"/>
<name>A0AAV7UH38_PLEWA</name>
<dbReference type="Proteomes" id="UP001066276">
    <property type="component" value="Chromosome 3_1"/>
</dbReference>
<dbReference type="EMBL" id="JANPWB010000005">
    <property type="protein sequence ID" value="KAJ1186932.1"/>
    <property type="molecule type" value="Genomic_DNA"/>
</dbReference>
<protein>
    <submittedName>
        <fullName evidence="2">Uncharacterized protein</fullName>
    </submittedName>
</protein>
<feature type="compositionally biased region" description="Acidic residues" evidence="1">
    <location>
        <begin position="48"/>
        <end position="60"/>
    </location>
</feature>
<evidence type="ECO:0000256" key="1">
    <source>
        <dbReference type="SAM" id="MobiDB-lite"/>
    </source>
</evidence>
<keyword evidence="3" id="KW-1185">Reference proteome</keyword>
<evidence type="ECO:0000313" key="3">
    <source>
        <dbReference type="Proteomes" id="UP001066276"/>
    </source>
</evidence>